<gene>
    <name evidence="5" type="ORF">MNBD_GAMMA19-1625</name>
</gene>
<dbReference type="Pfam" id="PF00343">
    <property type="entry name" value="Phosphorylase"/>
    <property type="match status" value="1"/>
</dbReference>
<dbReference type="EMBL" id="UOFV01000481">
    <property type="protein sequence ID" value="VAX04569.1"/>
    <property type="molecule type" value="Genomic_DNA"/>
</dbReference>
<dbReference type="NCBIfam" id="TIGR02094">
    <property type="entry name" value="more_P_ylases"/>
    <property type="match status" value="1"/>
</dbReference>
<dbReference type="GO" id="GO:0008184">
    <property type="term" value="F:glycogen phosphorylase activity"/>
    <property type="evidence" value="ECO:0007669"/>
    <property type="project" value="InterPro"/>
</dbReference>
<comment type="catalytic activity">
    <reaction evidence="1">
        <text>[(1-&gt;4)-alpha-D-glucosyl](n) + phosphate = [(1-&gt;4)-alpha-D-glucosyl](n-1) + alpha-D-glucose 1-phosphate</text>
        <dbReference type="Rhea" id="RHEA:41732"/>
        <dbReference type="Rhea" id="RHEA-COMP:9584"/>
        <dbReference type="Rhea" id="RHEA-COMP:9586"/>
        <dbReference type="ChEBI" id="CHEBI:15444"/>
        <dbReference type="ChEBI" id="CHEBI:43474"/>
        <dbReference type="ChEBI" id="CHEBI:58601"/>
        <dbReference type="EC" id="2.4.1.1"/>
    </reaction>
</comment>
<protein>
    <submittedName>
        <fullName evidence="5">Glycogen phosphorylase</fullName>
        <ecNumber evidence="5">2.4.1.1</ecNumber>
    </submittedName>
</protein>
<accession>A0A3B1AF62</accession>
<evidence type="ECO:0000256" key="3">
    <source>
        <dbReference type="ARBA" id="ARBA00022533"/>
    </source>
</evidence>
<evidence type="ECO:0000256" key="2">
    <source>
        <dbReference type="ARBA" id="ARBA00006047"/>
    </source>
</evidence>
<dbReference type="Pfam" id="PF11897">
    <property type="entry name" value="DUF3417"/>
    <property type="match status" value="1"/>
</dbReference>
<organism evidence="5">
    <name type="scientific">hydrothermal vent metagenome</name>
    <dbReference type="NCBI Taxonomy" id="652676"/>
    <lineage>
        <taxon>unclassified sequences</taxon>
        <taxon>metagenomes</taxon>
        <taxon>ecological metagenomes</taxon>
    </lineage>
</organism>
<dbReference type="InterPro" id="IPR024517">
    <property type="entry name" value="Glycogen_phosphorylase_DUF3417"/>
</dbReference>
<keyword evidence="5" id="KW-0328">Glycosyltransferase</keyword>
<dbReference type="Gene3D" id="3.40.50.2000">
    <property type="entry name" value="Glycogen Phosphorylase B"/>
    <property type="match status" value="3"/>
</dbReference>
<comment type="similarity">
    <text evidence="2">Belongs to the glycogen phosphorylase family.</text>
</comment>
<dbReference type="InterPro" id="IPR000811">
    <property type="entry name" value="Glyco_trans_35"/>
</dbReference>
<dbReference type="GO" id="GO:0005975">
    <property type="term" value="P:carbohydrate metabolic process"/>
    <property type="evidence" value="ECO:0007669"/>
    <property type="project" value="InterPro"/>
</dbReference>
<dbReference type="InterPro" id="IPR052182">
    <property type="entry name" value="Glycogen/Maltodextrin_Phosph"/>
</dbReference>
<dbReference type="GO" id="GO:0030170">
    <property type="term" value="F:pyridoxal phosphate binding"/>
    <property type="evidence" value="ECO:0007669"/>
    <property type="project" value="InterPro"/>
</dbReference>
<dbReference type="PANTHER" id="PTHR42655">
    <property type="entry name" value="GLYCOGEN PHOSPHORYLASE"/>
    <property type="match status" value="1"/>
</dbReference>
<reference evidence="5" key="1">
    <citation type="submission" date="2018-06" db="EMBL/GenBank/DDBJ databases">
        <authorList>
            <person name="Zhirakovskaya E."/>
        </authorList>
    </citation>
    <scope>NUCLEOTIDE SEQUENCE</scope>
</reference>
<dbReference type="InterPro" id="IPR011834">
    <property type="entry name" value="Agluc_phsphrylas"/>
</dbReference>
<dbReference type="PANTHER" id="PTHR42655:SF1">
    <property type="entry name" value="GLYCOGEN PHOSPHORYLASE"/>
    <property type="match status" value="1"/>
</dbReference>
<dbReference type="SUPFAM" id="SSF53756">
    <property type="entry name" value="UDP-Glycosyltransferase/glycogen phosphorylase"/>
    <property type="match status" value="1"/>
</dbReference>
<dbReference type="EC" id="2.4.1.1" evidence="5"/>
<dbReference type="AlphaFoldDB" id="A0A3B1AF62"/>
<proteinExistence type="inferred from homology"/>
<evidence type="ECO:0000259" key="4">
    <source>
        <dbReference type="Pfam" id="PF11897"/>
    </source>
</evidence>
<sequence length="839" mass="95027">MQTNHYLPRALPASVKGLATLALDLRWSWNHGADALWQQVDSDLWDATANPWLILETVSDRRLQALASDKVFLEKLQKQLDAREAHFGEHSWFSETIGDAIDGYVAYFSMEFGICESLPIYSGGLGVLAGDYLKTACDLDVPLIGVGLLYQQGYFRQALNANGEQIEFYPYNDPTMLPVVPLRDDHGEWVRISIELPGRSLHLRSWRAQVGRRSLLLLDSNDPLNDPGDRGITSELYGGGKEMRLQQEMVLGIGGWRLLETLGIHCPVCHLNEGHAAFAILERARYHMQRVGGSFGEALRATRAGNLFTTHTPVEAGFDRFSLQLVRQYFQPMADELGIDINDLLSLGQSHADAVSEPFNMAYLALHGVGASNAVSRLHGEVSRRIFSPLFPRWPEAEVPVGYITNGIHVPSWDSPASDTLWTEACGKSRWRGTLETVEADLREQSDATLWRFRSRGRQRLVSWLRHRLVHQYRGRGSEESRSREYADALEPDALTLGFARRFAEYKRPNLLLHDPQRLVRLLTNRDRPVQLVIAGKAHPKDMIGKQMLQQWQQFLAQNNLWQQVVFVEDYDLHVAAQLTQGVDVWINTPRRPWEASGTSGMKVLVNGGLNLSELDGWWAEAYAPELGWALGDGREHADTATQDIAETEQLYRLLEEEVVPCFYQRDTNGIPLAWVSRIRESMARLTTQYSTNRMLREYTENYYLPLAKAWQQRSTESAVAEELEAWHQCLQQHWSRIHFGNVSTQQNNGGWQVEVQVYLDDLPVQAVRVELYADAINGGEPVRQILERGAALAGTANAWLYSGSVTADRPFTDFTPRIVPAHPLANVPLEAKMILWYR</sequence>
<evidence type="ECO:0000313" key="5">
    <source>
        <dbReference type="EMBL" id="VAX04569.1"/>
    </source>
</evidence>
<keyword evidence="3" id="KW-0021">Allosteric enzyme</keyword>
<evidence type="ECO:0000256" key="1">
    <source>
        <dbReference type="ARBA" id="ARBA00001275"/>
    </source>
</evidence>
<dbReference type="PIRSF" id="PIRSF000460">
    <property type="entry name" value="Pprylas_GlgP"/>
    <property type="match status" value="1"/>
</dbReference>
<name>A0A3B1AF62_9ZZZZ</name>
<keyword evidence="5" id="KW-0808">Transferase</keyword>
<feature type="domain" description="DUF3417" evidence="4">
    <location>
        <begin position="11"/>
        <end position="118"/>
    </location>
</feature>